<proteinExistence type="inferred from homology"/>
<dbReference type="Pfam" id="PF19326">
    <property type="entry name" value="AMP_deaminase"/>
    <property type="match status" value="1"/>
</dbReference>
<dbReference type="InterPro" id="IPR032466">
    <property type="entry name" value="Metal_Hydrolase"/>
</dbReference>
<dbReference type="InterPro" id="IPR006329">
    <property type="entry name" value="AMPD"/>
</dbReference>
<dbReference type="GO" id="GO:0032264">
    <property type="term" value="P:IMP salvage"/>
    <property type="evidence" value="ECO:0007669"/>
    <property type="project" value="InterPro"/>
</dbReference>
<reference evidence="4" key="2">
    <citation type="submission" date="2016-06" db="UniProtKB">
        <authorList>
            <consortium name="WormBaseParasite"/>
        </authorList>
    </citation>
    <scope>IDENTIFICATION</scope>
</reference>
<accession>A0A183CNM8</accession>
<dbReference type="SUPFAM" id="SSF51556">
    <property type="entry name" value="Metallo-dependent hydrolases"/>
    <property type="match status" value="1"/>
</dbReference>
<evidence type="ECO:0000256" key="1">
    <source>
        <dbReference type="ARBA" id="ARBA00006676"/>
    </source>
</evidence>
<dbReference type="AlphaFoldDB" id="A0A183CNM8"/>
<dbReference type="PANTHER" id="PTHR11359:SF0">
    <property type="entry name" value="AMP DEAMINASE"/>
    <property type="match status" value="1"/>
</dbReference>
<dbReference type="WBParaSite" id="GPLIN_001448500">
    <property type="protein sequence ID" value="GPLIN_001448500"/>
    <property type="gene ID" value="GPLIN_001448500"/>
</dbReference>
<reference evidence="3" key="1">
    <citation type="submission" date="2014-05" db="EMBL/GenBank/DDBJ databases">
        <title>The genome and life-stage specific transcriptomes of Globodera pallida elucidate key aspects of plant parasitism by a cyst nematode.</title>
        <authorList>
            <person name="Cotton J.A."/>
            <person name="Lilley C.J."/>
            <person name="Jones L.M."/>
            <person name="Kikuchi T."/>
            <person name="Reid A.J."/>
            <person name="Thorpe P."/>
            <person name="Tsai I.J."/>
            <person name="Beasley H."/>
            <person name="Blok V."/>
            <person name="Cock P.J.A."/>
            <person name="Van den Akker S.E."/>
            <person name="Holroyd N."/>
            <person name="Hunt M."/>
            <person name="Mantelin S."/>
            <person name="Naghra H."/>
            <person name="Pain A."/>
            <person name="Palomares-Rius J.E."/>
            <person name="Zarowiecki M."/>
            <person name="Berriman M."/>
            <person name="Jones J.T."/>
            <person name="Urwin P.E."/>
        </authorList>
    </citation>
    <scope>NUCLEOTIDE SEQUENCE [LARGE SCALE GENOMIC DNA]</scope>
    <source>
        <strain evidence="3">Lindley</strain>
    </source>
</reference>
<dbReference type="PANTHER" id="PTHR11359">
    <property type="entry name" value="AMP DEAMINASE"/>
    <property type="match status" value="1"/>
</dbReference>
<protein>
    <submittedName>
        <fullName evidence="4">Uncharacterized protein</fullName>
    </submittedName>
</protein>
<name>A0A183CNM8_GLOPA</name>
<organism evidence="3 4">
    <name type="scientific">Globodera pallida</name>
    <name type="common">Potato cyst nematode worm</name>
    <name type="synonym">Heterodera pallida</name>
    <dbReference type="NCBI Taxonomy" id="36090"/>
    <lineage>
        <taxon>Eukaryota</taxon>
        <taxon>Metazoa</taxon>
        <taxon>Ecdysozoa</taxon>
        <taxon>Nematoda</taxon>
        <taxon>Chromadorea</taxon>
        <taxon>Rhabditida</taxon>
        <taxon>Tylenchina</taxon>
        <taxon>Tylenchomorpha</taxon>
        <taxon>Tylenchoidea</taxon>
        <taxon>Heteroderidae</taxon>
        <taxon>Heteroderinae</taxon>
        <taxon>Globodera</taxon>
    </lineage>
</organism>
<dbReference type="Gene3D" id="4.10.800.20">
    <property type="match status" value="1"/>
</dbReference>
<dbReference type="Proteomes" id="UP000050741">
    <property type="component" value="Unassembled WGS sequence"/>
</dbReference>
<keyword evidence="3" id="KW-1185">Reference proteome</keyword>
<dbReference type="GO" id="GO:0046033">
    <property type="term" value="P:AMP metabolic process"/>
    <property type="evidence" value="ECO:0007669"/>
    <property type="project" value="TreeGrafter"/>
</dbReference>
<evidence type="ECO:0000313" key="3">
    <source>
        <dbReference type="Proteomes" id="UP000050741"/>
    </source>
</evidence>
<evidence type="ECO:0000256" key="2">
    <source>
        <dbReference type="SAM" id="MobiDB-lite"/>
    </source>
</evidence>
<feature type="region of interest" description="Disordered" evidence="2">
    <location>
        <begin position="1"/>
        <end position="27"/>
    </location>
</feature>
<comment type="similarity">
    <text evidence="1">Belongs to the metallo-dependent hydrolases superfamily. Adenosine and AMP deaminases family.</text>
</comment>
<dbReference type="GO" id="GO:0003876">
    <property type="term" value="F:AMP deaminase activity"/>
    <property type="evidence" value="ECO:0007669"/>
    <property type="project" value="InterPro"/>
</dbReference>
<sequence length="150" mass="17439">MPTNESSSVPRGGPSPQKRIHGQNRRQIPITTKRLINLELVQAGVIVRHRHPRACFGHLLRFIKKKMRTDADENGKRVTMAELMREKNIRLEDISVNSLGVRADRHTFQRFDKFNLKYSPCNTKEEPRLSIYGRAKDEWDKLARLTIGHD</sequence>
<dbReference type="GO" id="GO:0005829">
    <property type="term" value="C:cytosol"/>
    <property type="evidence" value="ECO:0007669"/>
    <property type="project" value="TreeGrafter"/>
</dbReference>
<evidence type="ECO:0000313" key="4">
    <source>
        <dbReference type="WBParaSite" id="GPLIN_001448500"/>
    </source>
</evidence>